<sequence>MTNHMGHPLDVRLRERFGDEADWPEATGLIAPYLRIVIDALGPGDAVTFLTAVRHALEEEESRAGTIHLGFGAHLWARLEAVSWGNSLAKTSAWEAALTMHRLAVLAPEPGLGAHVDCALRACLALRVPAAG</sequence>
<dbReference type="Proteomes" id="UP001589716">
    <property type="component" value="Unassembled WGS sequence"/>
</dbReference>
<proteinExistence type="predicted"/>
<keyword evidence="2" id="KW-1185">Reference proteome</keyword>
<name>A0ABV5QUK8_9ACTN</name>
<evidence type="ECO:0000313" key="2">
    <source>
        <dbReference type="Proteomes" id="UP001589716"/>
    </source>
</evidence>
<evidence type="ECO:0000313" key="1">
    <source>
        <dbReference type="EMBL" id="MFB9557226.1"/>
    </source>
</evidence>
<organism evidence="1 2">
    <name type="scientific">Streptomyces roseoviridis</name>
    <dbReference type="NCBI Taxonomy" id="67361"/>
    <lineage>
        <taxon>Bacteria</taxon>
        <taxon>Bacillati</taxon>
        <taxon>Actinomycetota</taxon>
        <taxon>Actinomycetes</taxon>
        <taxon>Kitasatosporales</taxon>
        <taxon>Streptomycetaceae</taxon>
        <taxon>Streptomyces</taxon>
    </lineage>
</organism>
<gene>
    <name evidence="1" type="ORF">ACFFTP_23950</name>
</gene>
<dbReference type="EMBL" id="JBHMCT010000014">
    <property type="protein sequence ID" value="MFB9557226.1"/>
    <property type="molecule type" value="Genomic_DNA"/>
</dbReference>
<dbReference type="RefSeq" id="WP_345484191.1">
    <property type="nucleotide sequence ID" value="NZ_BAAAWU010000001.1"/>
</dbReference>
<comment type="caution">
    <text evidence="1">The sequence shown here is derived from an EMBL/GenBank/DDBJ whole genome shotgun (WGS) entry which is preliminary data.</text>
</comment>
<reference evidence="1 2" key="1">
    <citation type="submission" date="2024-09" db="EMBL/GenBank/DDBJ databases">
        <authorList>
            <person name="Sun Q."/>
            <person name="Mori K."/>
        </authorList>
    </citation>
    <scope>NUCLEOTIDE SEQUENCE [LARGE SCALE GENOMIC DNA]</scope>
    <source>
        <strain evidence="1 2">JCM 4414</strain>
    </source>
</reference>
<accession>A0ABV5QUK8</accession>
<protein>
    <submittedName>
        <fullName evidence="1">Uncharacterized protein</fullName>
    </submittedName>
</protein>